<feature type="domain" description="Glutamyl/glutaminyl-tRNA synthetase class Ib catalytic" evidence="9">
    <location>
        <begin position="14"/>
        <end position="247"/>
    </location>
</feature>
<feature type="binding site" evidence="7">
    <location>
        <position position="122"/>
    </location>
    <ligand>
        <name>Zn(2+)</name>
        <dbReference type="ChEBI" id="CHEBI:29105"/>
    </ligand>
</feature>
<feature type="binding site" evidence="7">
    <location>
        <position position="110"/>
    </location>
    <ligand>
        <name>Zn(2+)</name>
        <dbReference type="ChEBI" id="CHEBI:29105"/>
    </ligand>
</feature>
<evidence type="ECO:0000259" key="9">
    <source>
        <dbReference type="Pfam" id="PF00749"/>
    </source>
</evidence>
<feature type="binding site" evidence="7">
    <location>
        <position position="179"/>
    </location>
    <ligand>
        <name>L-glutamate</name>
        <dbReference type="ChEBI" id="CHEBI:29985"/>
    </ligand>
</feature>
<comment type="caution">
    <text evidence="10">The sequence shown here is derived from an EMBL/GenBank/DDBJ whole genome shotgun (WGS) entry which is preliminary data.</text>
</comment>
<organism evidence="10 11">
    <name type="scientific">Thalassotalea algicola</name>
    <dbReference type="NCBI Taxonomy" id="2716224"/>
    <lineage>
        <taxon>Bacteria</taxon>
        <taxon>Pseudomonadati</taxon>
        <taxon>Pseudomonadota</taxon>
        <taxon>Gammaproteobacteria</taxon>
        <taxon>Alteromonadales</taxon>
        <taxon>Colwelliaceae</taxon>
        <taxon>Thalassotalea</taxon>
    </lineage>
</organism>
<evidence type="ECO:0000256" key="4">
    <source>
        <dbReference type="ARBA" id="ARBA00022833"/>
    </source>
</evidence>
<dbReference type="EMBL" id="JABBXH010000003">
    <property type="protein sequence ID" value="NMP31824.1"/>
    <property type="molecule type" value="Genomic_DNA"/>
</dbReference>
<feature type="binding site" evidence="7">
    <location>
        <begin position="16"/>
        <end position="20"/>
    </location>
    <ligand>
        <name>L-glutamate</name>
        <dbReference type="ChEBI" id="CHEBI:29985"/>
    </ligand>
</feature>
<dbReference type="NCBIfam" id="NF004314">
    <property type="entry name" value="PRK05710.1-3"/>
    <property type="match status" value="1"/>
</dbReference>
<dbReference type="RefSeq" id="WP_169075164.1">
    <property type="nucleotide sequence ID" value="NZ_JABBXH010000003.1"/>
</dbReference>
<evidence type="ECO:0000256" key="7">
    <source>
        <dbReference type="HAMAP-Rule" id="MF_01428"/>
    </source>
</evidence>
<comment type="cofactor">
    <cofactor evidence="7">
        <name>Zn(2+)</name>
        <dbReference type="ChEBI" id="CHEBI:29105"/>
    </cofactor>
    <text evidence="7">Binds 1 zinc ion per subunit.</text>
</comment>
<dbReference type="AlphaFoldDB" id="A0A7Y0LC42"/>
<comment type="similarity">
    <text evidence="7">Belongs to the class-I aminoacyl-tRNA synthetase family. GluQ subfamily.</text>
</comment>
<gene>
    <name evidence="7" type="primary">gluQ</name>
    <name evidence="10" type="ORF">HII17_09630</name>
</gene>
<dbReference type="FunFam" id="3.40.50.620:FF:000093">
    <property type="entry name" value="Glutamyl-Q tRNA(Asp) synthetase"/>
    <property type="match status" value="1"/>
</dbReference>
<dbReference type="PANTHER" id="PTHR43311">
    <property type="entry name" value="GLUTAMATE--TRNA LIGASE"/>
    <property type="match status" value="1"/>
</dbReference>
<dbReference type="GO" id="GO:0006424">
    <property type="term" value="P:glutamyl-tRNA aminoacylation"/>
    <property type="evidence" value="ECO:0007669"/>
    <property type="project" value="InterPro"/>
</dbReference>
<keyword evidence="3 7" id="KW-0547">Nucleotide-binding</keyword>
<keyword evidence="2 7" id="KW-0479">Metal-binding</keyword>
<dbReference type="SUPFAM" id="SSF52374">
    <property type="entry name" value="Nucleotidylyl transferase"/>
    <property type="match status" value="1"/>
</dbReference>
<dbReference type="Proteomes" id="UP000568664">
    <property type="component" value="Unassembled WGS sequence"/>
</dbReference>
<feature type="binding site" evidence="7">
    <location>
        <position position="238"/>
    </location>
    <ligand>
        <name>ATP</name>
        <dbReference type="ChEBI" id="CHEBI:30616"/>
    </ligand>
</feature>
<evidence type="ECO:0000313" key="10">
    <source>
        <dbReference type="EMBL" id="NMP31824.1"/>
    </source>
</evidence>
<evidence type="ECO:0000313" key="11">
    <source>
        <dbReference type="Proteomes" id="UP000568664"/>
    </source>
</evidence>
<comment type="function">
    <text evidence="7">Catalyzes the tRNA-independent activation of glutamate in presence of ATP and the subsequent transfer of glutamate onto a tRNA(Asp). Glutamate is transferred on the 2-amino-5-(4,5-dihydroxy-2-cyclopenten-1-yl) moiety of the queuosine in the wobble position of the QUC anticodon.</text>
</comment>
<dbReference type="NCBIfam" id="TIGR03838">
    <property type="entry name" value="queuosine_YadB"/>
    <property type="match status" value="1"/>
</dbReference>
<dbReference type="InterPro" id="IPR020058">
    <property type="entry name" value="Glu/Gln-tRNA-synth_Ib_cat-dom"/>
</dbReference>
<keyword evidence="4 7" id="KW-0862">Zinc</keyword>
<feature type="binding site" evidence="7">
    <location>
        <position position="126"/>
    </location>
    <ligand>
        <name>Zn(2+)</name>
        <dbReference type="ChEBI" id="CHEBI:29105"/>
    </ligand>
</feature>
<name>A0A7Y0LC42_9GAMM</name>
<evidence type="ECO:0000256" key="8">
    <source>
        <dbReference type="RuleBase" id="RU363037"/>
    </source>
</evidence>
<accession>A0A7Y0LC42</accession>
<evidence type="ECO:0000256" key="5">
    <source>
        <dbReference type="ARBA" id="ARBA00022840"/>
    </source>
</evidence>
<dbReference type="HAMAP" id="MF_01428">
    <property type="entry name" value="Glu_Q_tRNA_synth"/>
    <property type="match status" value="1"/>
</dbReference>
<protein>
    <recommendedName>
        <fullName evidence="7">Glutamyl-Q tRNA(Asp) synthetase</fullName>
        <shortName evidence="7">Glu-Q-RSs</shortName>
        <ecNumber evidence="7">6.1.1.-</ecNumber>
    </recommendedName>
</protein>
<evidence type="ECO:0000256" key="2">
    <source>
        <dbReference type="ARBA" id="ARBA00022723"/>
    </source>
</evidence>
<feature type="binding site" evidence="7">
    <location>
        <position position="108"/>
    </location>
    <ligand>
        <name>Zn(2+)</name>
        <dbReference type="ChEBI" id="CHEBI:29105"/>
    </ligand>
</feature>
<feature type="binding site" evidence="7">
    <location>
        <position position="52"/>
    </location>
    <ligand>
        <name>L-glutamate</name>
        <dbReference type="ChEBI" id="CHEBI:29985"/>
    </ligand>
</feature>
<keyword evidence="6 7" id="KW-0030">Aminoacyl-tRNA synthetase</keyword>
<dbReference type="PANTHER" id="PTHR43311:SF1">
    <property type="entry name" value="GLUTAMYL-Q TRNA(ASP) SYNTHETASE"/>
    <property type="match status" value="1"/>
</dbReference>
<feature type="short sequence motif" description="'HIGH' region" evidence="7">
    <location>
        <begin position="19"/>
        <end position="29"/>
    </location>
</feature>
<dbReference type="PRINTS" id="PR00987">
    <property type="entry name" value="TRNASYNTHGLU"/>
</dbReference>
<keyword evidence="5 7" id="KW-0067">ATP-binding</keyword>
<reference evidence="10 11" key="1">
    <citation type="submission" date="2020-04" db="EMBL/GenBank/DDBJ databases">
        <title>Thalassotalea sp. M1531, isolated from the surface of marine red alga.</title>
        <authorList>
            <person name="Pang L."/>
            <person name="Lu D.-C."/>
        </authorList>
    </citation>
    <scope>NUCLEOTIDE SEQUENCE [LARGE SCALE GENOMIC DNA]</scope>
    <source>
        <strain evidence="10 11">M1531</strain>
    </source>
</reference>
<dbReference type="GO" id="GO:0005524">
    <property type="term" value="F:ATP binding"/>
    <property type="evidence" value="ECO:0007669"/>
    <property type="project" value="UniProtKB-KW"/>
</dbReference>
<keyword evidence="8" id="KW-0648">Protein biosynthesis</keyword>
<dbReference type="EC" id="6.1.1.-" evidence="7"/>
<dbReference type="GO" id="GO:0004818">
    <property type="term" value="F:glutamate-tRNA ligase activity"/>
    <property type="evidence" value="ECO:0007669"/>
    <property type="project" value="TreeGrafter"/>
</dbReference>
<feature type="short sequence motif" description="'KMSKS' region" evidence="7">
    <location>
        <begin position="235"/>
        <end position="239"/>
    </location>
</feature>
<keyword evidence="11" id="KW-1185">Reference proteome</keyword>
<sequence length="301" mass="33559">MAFPLKERPNSQYRGRFAPSPSGLLHFGSLVAALASFLDAKANNGYWLVRIEDIDPPREQIGAASEILHTLEAYGLYWDEQVLYQSQQSELYEQVLAYLESNKLTYFCQCTRATIKASGGIYNRHCQHLNLPSTNAGTRLINQFPVANYRDAIQGIVTCDEKLAGEDFIIKRKDGLYAYQLAVVVDDIVQGITHIVRGCDLLEPTARQLTLYQTFNITPPQYAHVPLVVTHDGYKLSKQNKAPAIDKKAPQASLIAALTFLGQNPPAALANEPTEQVIQWAVKHWQLNNVPRVAQIPLTIG</sequence>
<dbReference type="GO" id="GO:0006400">
    <property type="term" value="P:tRNA modification"/>
    <property type="evidence" value="ECO:0007669"/>
    <property type="project" value="InterPro"/>
</dbReference>
<proteinExistence type="inferred from homology"/>
<dbReference type="InterPro" id="IPR000924">
    <property type="entry name" value="Glu/Gln-tRNA-synth"/>
</dbReference>
<dbReference type="InterPro" id="IPR014729">
    <property type="entry name" value="Rossmann-like_a/b/a_fold"/>
</dbReference>
<evidence type="ECO:0000256" key="6">
    <source>
        <dbReference type="ARBA" id="ARBA00023146"/>
    </source>
</evidence>
<dbReference type="InterPro" id="IPR022380">
    <property type="entry name" value="Glu-Q_tRNA(Asp)_Synthase"/>
</dbReference>
<keyword evidence="1 7" id="KW-0436">Ligase</keyword>
<dbReference type="Pfam" id="PF00749">
    <property type="entry name" value="tRNA-synt_1c"/>
    <property type="match status" value="1"/>
</dbReference>
<dbReference type="GO" id="GO:0005829">
    <property type="term" value="C:cytosol"/>
    <property type="evidence" value="ECO:0007669"/>
    <property type="project" value="TreeGrafter"/>
</dbReference>
<evidence type="ECO:0000256" key="1">
    <source>
        <dbReference type="ARBA" id="ARBA00022598"/>
    </source>
</evidence>
<dbReference type="GO" id="GO:0008270">
    <property type="term" value="F:zinc ion binding"/>
    <property type="evidence" value="ECO:0007669"/>
    <property type="project" value="UniProtKB-UniRule"/>
</dbReference>
<evidence type="ECO:0000256" key="3">
    <source>
        <dbReference type="ARBA" id="ARBA00022741"/>
    </source>
</evidence>
<feature type="binding site" evidence="7">
    <location>
        <position position="197"/>
    </location>
    <ligand>
        <name>L-glutamate</name>
        <dbReference type="ChEBI" id="CHEBI:29985"/>
    </ligand>
</feature>
<dbReference type="InterPro" id="IPR049940">
    <property type="entry name" value="GluQ/Sye"/>
</dbReference>
<dbReference type="Gene3D" id="3.40.50.620">
    <property type="entry name" value="HUPs"/>
    <property type="match status" value="1"/>
</dbReference>